<gene>
    <name evidence="1" type="ORF">GMARGA_LOCUS16920</name>
</gene>
<proteinExistence type="predicted"/>
<accession>A0ABN7VCA6</accession>
<organism evidence="1 2">
    <name type="scientific">Gigaspora margarita</name>
    <dbReference type="NCBI Taxonomy" id="4874"/>
    <lineage>
        <taxon>Eukaryota</taxon>
        <taxon>Fungi</taxon>
        <taxon>Fungi incertae sedis</taxon>
        <taxon>Mucoromycota</taxon>
        <taxon>Glomeromycotina</taxon>
        <taxon>Glomeromycetes</taxon>
        <taxon>Diversisporales</taxon>
        <taxon>Gigasporaceae</taxon>
        <taxon>Gigaspora</taxon>
    </lineage>
</organism>
<reference evidence="1 2" key="1">
    <citation type="submission" date="2021-06" db="EMBL/GenBank/DDBJ databases">
        <authorList>
            <person name="Kallberg Y."/>
            <person name="Tangrot J."/>
            <person name="Rosling A."/>
        </authorList>
    </citation>
    <scope>NUCLEOTIDE SEQUENCE [LARGE SCALE GENOMIC DNA]</scope>
    <source>
        <strain evidence="1 2">120-4 pot B 10/14</strain>
    </source>
</reference>
<comment type="caution">
    <text evidence="1">The sequence shown here is derived from an EMBL/GenBank/DDBJ whole genome shotgun (WGS) entry which is preliminary data.</text>
</comment>
<dbReference type="EMBL" id="CAJVQB010012506">
    <property type="protein sequence ID" value="CAG8756028.1"/>
    <property type="molecule type" value="Genomic_DNA"/>
</dbReference>
<dbReference type="Proteomes" id="UP000789901">
    <property type="component" value="Unassembled WGS sequence"/>
</dbReference>
<evidence type="ECO:0000313" key="2">
    <source>
        <dbReference type="Proteomes" id="UP000789901"/>
    </source>
</evidence>
<evidence type="ECO:0000313" key="1">
    <source>
        <dbReference type="EMBL" id="CAG8756028.1"/>
    </source>
</evidence>
<name>A0ABN7VCA6_GIGMA</name>
<sequence>MTKLIKENPIIYQLLVEPSIHNAQHVYKNNTFRSLKTNVEENVTDSFDARSNNPAYYAYDNNE</sequence>
<keyword evidence="2" id="KW-1185">Reference proteome</keyword>
<protein>
    <submittedName>
        <fullName evidence="1">39795_t:CDS:1</fullName>
    </submittedName>
</protein>